<accession>A0A0E9S0C9</accession>
<name>A0A0E9S0C9_ANGAN</name>
<protein>
    <submittedName>
        <fullName evidence="2">Uncharacterized protein</fullName>
    </submittedName>
</protein>
<evidence type="ECO:0000313" key="2">
    <source>
        <dbReference type="EMBL" id="JAH34110.1"/>
    </source>
</evidence>
<feature type="coiled-coil region" evidence="1">
    <location>
        <begin position="27"/>
        <end position="61"/>
    </location>
</feature>
<proteinExistence type="predicted"/>
<sequence>MEVLAKAAVAEISKLVEDGSVVLHLEVSRSHKEIDSLRRKLQQVESELRTAREAAARESRSIGVQVEDKFGGAEGGMFDTSLNHIIFFQ</sequence>
<reference evidence="2" key="1">
    <citation type="submission" date="2014-11" db="EMBL/GenBank/DDBJ databases">
        <authorList>
            <person name="Amaro Gonzalez C."/>
        </authorList>
    </citation>
    <scope>NUCLEOTIDE SEQUENCE</scope>
</reference>
<organism evidence="2">
    <name type="scientific">Anguilla anguilla</name>
    <name type="common">European freshwater eel</name>
    <name type="synonym">Muraena anguilla</name>
    <dbReference type="NCBI Taxonomy" id="7936"/>
    <lineage>
        <taxon>Eukaryota</taxon>
        <taxon>Metazoa</taxon>
        <taxon>Chordata</taxon>
        <taxon>Craniata</taxon>
        <taxon>Vertebrata</taxon>
        <taxon>Euteleostomi</taxon>
        <taxon>Actinopterygii</taxon>
        <taxon>Neopterygii</taxon>
        <taxon>Teleostei</taxon>
        <taxon>Anguilliformes</taxon>
        <taxon>Anguillidae</taxon>
        <taxon>Anguilla</taxon>
    </lineage>
</organism>
<keyword evidence="1" id="KW-0175">Coiled coil</keyword>
<dbReference type="AlphaFoldDB" id="A0A0E9S0C9"/>
<evidence type="ECO:0000256" key="1">
    <source>
        <dbReference type="SAM" id="Coils"/>
    </source>
</evidence>
<dbReference type="EMBL" id="GBXM01074467">
    <property type="protein sequence ID" value="JAH34110.1"/>
    <property type="molecule type" value="Transcribed_RNA"/>
</dbReference>
<reference evidence="2" key="2">
    <citation type="journal article" date="2015" name="Fish Shellfish Immunol.">
        <title>Early steps in the European eel (Anguilla anguilla)-Vibrio vulnificus interaction in the gills: Role of the RtxA13 toxin.</title>
        <authorList>
            <person name="Callol A."/>
            <person name="Pajuelo D."/>
            <person name="Ebbesson L."/>
            <person name="Teles M."/>
            <person name="MacKenzie S."/>
            <person name="Amaro C."/>
        </authorList>
    </citation>
    <scope>NUCLEOTIDE SEQUENCE</scope>
</reference>